<comment type="caution">
    <text evidence="2">The sequence shown here is derived from an EMBL/GenBank/DDBJ whole genome shotgun (WGS) entry which is preliminary data.</text>
</comment>
<gene>
    <name evidence="2" type="ORF">SSP531S_10020</name>
</gene>
<feature type="region of interest" description="Disordered" evidence="1">
    <location>
        <begin position="48"/>
        <end position="72"/>
    </location>
</feature>
<protein>
    <submittedName>
        <fullName evidence="2">Uncharacterized protein</fullName>
    </submittedName>
</protein>
<feature type="compositionally biased region" description="Basic and acidic residues" evidence="1">
    <location>
        <begin position="48"/>
        <end position="62"/>
    </location>
</feature>
<sequence>MPWCPPGAEVFPDPGPRTPATGDRPPGPLSAGPPAAVGKRVICRCPPEHRQIGVRDRQKVRPQESMYPVSPE</sequence>
<dbReference type="AlphaFoldDB" id="A0A388SSJ7"/>
<feature type="region of interest" description="Disordered" evidence="1">
    <location>
        <begin position="1"/>
        <end position="36"/>
    </location>
</feature>
<organism evidence="2 3">
    <name type="scientific">Streptomyces spongiicola</name>
    <dbReference type="NCBI Taxonomy" id="1690221"/>
    <lineage>
        <taxon>Bacteria</taxon>
        <taxon>Bacillati</taxon>
        <taxon>Actinomycetota</taxon>
        <taxon>Actinomycetes</taxon>
        <taxon>Kitasatosporales</taxon>
        <taxon>Streptomycetaceae</taxon>
        <taxon>Streptomyces</taxon>
    </lineage>
</organism>
<evidence type="ECO:0000256" key="1">
    <source>
        <dbReference type="SAM" id="MobiDB-lite"/>
    </source>
</evidence>
<proteinExistence type="predicted"/>
<evidence type="ECO:0000313" key="3">
    <source>
        <dbReference type="Proteomes" id="UP000265354"/>
    </source>
</evidence>
<reference evidence="2 3" key="1">
    <citation type="submission" date="2018-07" db="EMBL/GenBank/DDBJ databases">
        <title>Whole Genome Shotgun Sequence of Streptomyces spongiicola strain 531S.</title>
        <authorList>
            <person name="Dohra H."/>
            <person name="Kodani S."/>
        </authorList>
    </citation>
    <scope>NUCLEOTIDE SEQUENCE [LARGE SCALE GENOMIC DNA]</scope>
    <source>
        <strain evidence="2 3">531S</strain>
    </source>
</reference>
<dbReference type="EMBL" id="BGZL01000002">
    <property type="protein sequence ID" value="GBP99607.1"/>
    <property type="molecule type" value="Genomic_DNA"/>
</dbReference>
<name>A0A388SSJ7_9ACTN</name>
<evidence type="ECO:0000313" key="2">
    <source>
        <dbReference type="EMBL" id="GBP99607.1"/>
    </source>
</evidence>
<accession>A0A388SSJ7</accession>
<dbReference type="Proteomes" id="UP000265354">
    <property type="component" value="Unassembled WGS sequence"/>
</dbReference>